<gene>
    <name evidence="5" type="ORF">BD311DRAFT_762380</name>
</gene>
<dbReference type="Pfam" id="PF00891">
    <property type="entry name" value="Methyltransf_2"/>
    <property type="match status" value="1"/>
</dbReference>
<dbReference type="GO" id="GO:0032259">
    <property type="term" value="P:methylation"/>
    <property type="evidence" value="ECO:0007669"/>
    <property type="project" value="UniProtKB-KW"/>
</dbReference>
<dbReference type="InterPro" id="IPR036390">
    <property type="entry name" value="WH_DNA-bd_sf"/>
</dbReference>
<keyword evidence="3" id="KW-0949">S-adenosyl-L-methionine</keyword>
<dbReference type="Proteomes" id="UP000292957">
    <property type="component" value="Unassembled WGS sequence"/>
</dbReference>
<evidence type="ECO:0000256" key="3">
    <source>
        <dbReference type="ARBA" id="ARBA00022691"/>
    </source>
</evidence>
<dbReference type="InterPro" id="IPR036388">
    <property type="entry name" value="WH-like_DNA-bd_sf"/>
</dbReference>
<dbReference type="SUPFAM" id="SSF46785">
    <property type="entry name" value="Winged helix' DNA-binding domain"/>
    <property type="match status" value="1"/>
</dbReference>
<keyword evidence="2 5" id="KW-0808">Transferase</keyword>
<dbReference type="Gene3D" id="1.10.10.10">
    <property type="entry name" value="Winged helix-like DNA-binding domain superfamily/Winged helix DNA-binding domain"/>
    <property type="match status" value="1"/>
</dbReference>
<feature type="domain" description="O-methyltransferase C-terminal" evidence="4">
    <location>
        <begin position="221"/>
        <end position="415"/>
    </location>
</feature>
<name>A0A4V2JZY6_9APHY</name>
<dbReference type="PANTHER" id="PTHR43712:SF2">
    <property type="entry name" value="O-METHYLTRANSFERASE CICE"/>
    <property type="match status" value="1"/>
</dbReference>
<dbReference type="EMBL" id="ML143444">
    <property type="protein sequence ID" value="TBU26573.1"/>
    <property type="molecule type" value="Genomic_DNA"/>
</dbReference>
<accession>A0A4V2JZY6</accession>
<dbReference type="SUPFAM" id="SSF53335">
    <property type="entry name" value="S-adenosyl-L-methionine-dependent methyltransferases"/>
    <property type="match status" value="1"/>
</dbReference>
<dbReference type="AlphaFoldDB" id="A0A4V2JZY6"/>
<dbReference type="InterPro" id="IPR001077">
    <property type="entry name" value="COMT_C"/>
</dbReference>
<dbReference type="PANTHER" id="PTHR43712">
    <property type="entry name" value="PUTATIVE (AFU_ORTHOLOGUE AFUA_4G14580)-RELATED"/>
    <property type="match status" value="1"/>
</dbReference>
<evidence type="ECO:0000313" key="5">
    <source>
        <dbReference type="EMBL" id="TBU26573.1"/>
    </source>
</evidence>
<sequence length="516" mass="56429">MALSTLRALHAEIGRSLDDMEKTYKSAPSKVDYPHLDDPYYSTQKHAPDVAMAEALTIEPRVFAAANRIVAACGQLTATVHKPFYSLVESVNAGAFLACLQVLESANVVEILREAGPDGLHVEEIASKAGGLHRKTEDGRPGPVSLDPAKLGRVLRLLATYHWLREVKPDVFANNRLSSFLDTGKSTKELLRSPEEKYDGTDGVAAYLATSGDEVFKVMSYLSDWLVDDGGANYASAFNLAFKTPLKYYDWLEEPGNKGRMRRFGHSMNGTRQWELAENVIHGFAWDELPQDAVVVDVGGGIGSVSVILAEAYPHLRFVVEDRAPVVAIAPQAWGSRHAELFQAGRVSFHGQDFFQPQGLFRVPGIGVVHEPAVYLLRAVAHNWPDEKVWEILLNLRRAAGPQTKLLIVDNLLPYACVDDESAGGENGRSGDAESDALGTVRSLVPDGSPLLPNLGRASANGYILDITMLGRFDAKERTFREMDVLARSAGWRIVRVKRAVGSLWAYIIAEPLGGA</sequence>
<dbReference type="InterPro" id="IPR016461">
    <property type="entry name" value="COMT-like"/>
</dbReference>
<dbReference type="Gene3D" id="3.40.50.150">
    <property type="entry name" value="Vaccinia Virus protein VP39"/>
    <property type="match status" value="1"/>
</dbReference>
<keyword evidence="1 5" id="KW-0489">Methyltransferase</keyword>
<dbReference type="PROSITE" id="PS51683">
    <property type="entry name" value="SAM_OMT_II"/>
    <property type="match status" value="1"/>
</dbReference>
<evidence type="ECO:0000256" key="2">
    <source>
        <dbReference type="ARBA" id="ARBA00022679"/>
    </source>
</evidence>
<evidence type="ECO:0000259" key="4">
    <source>
        <dbReference type="Pfam" id="PF00891"/>
    </source>
</evidence>
<dbReference type="GO" id="GO:0008171">
    <property type="term" value="F:O-methyltransferase activity"/>
    <property type="evidence" value="ECO:0007669"/>
    <property type="project" value="InterPro"/>
</dbReference>
<protein>
    <submittedName>
        <fullName evidence="5">O-methyltransferase</fullName>
    </submittedName>
</protein>
<reference evidence="5" key="1">
    <citation type="submission" date="2019-01" db="EMBL/GenBank/DDBJ databases">
        <title>Draft genome sequences of three monokaryotic isolates of the white-rot basidiomycete fungus Dichomitus squalens.</title>
        <authorList>
            <consortium name="DOE Joint Genome Institute"/>
            <person name="Lopez S.C."/>
            <person name="Andreopoulos B."/>
            <person name="Pangilinan J."/>
            <person name="Lipzen A."/>
            <person name="Riley R."/>
            <person name="Ahrendt S."/>
            <person name="Ng V."/>
            <person name="Barry K."/>
            <person name="Daum C."/>
            <person name="Grigoriev I.V."/>
            <person name="Hilden K.S."/>
            <person name="Makela M.R."/>
            <person name="de Vries R.P."/>
        </authorList>
    </citation>
    <scope>NUCLEOTIDE SEQUENCE [LARGE SCALE GENOMIC DNA]</scope>
    <source>
        <strain evidence="5">OM18370.1</strain>
    </source>
</reference>
<dbReference type="InterPro" id="IPR029063">
    <property type="entry name" value="SAM-dependent_MTases_sf"/>
</dbReference>
<dbReference type="OrthoDB" id="2410195at2759"/>
<proteinExistence type="predicted"/>
<evidence type="ECO:0000256" key="1">
    <source>
        <dbReference type="ARBA" id="ARBA00022603"/>
    </source>
</evidence>
<organism evidence="5">
    <name type="scientific">Dichomitus squalens</name>
    <dbReference type="NCBI Taxonomy" id="114155"/>
    <lineage>
        <taxon>Eukaryota</taxon>
        <taxon>Fungi</taxon>
        <taxon>Dikarya</taxon>
        <taxon>Basidiomycota</taxon>
        <taxon>Agaricomycotina</taxon>
        <taxon>Agaricomycetes</taxon>
        <taxon>Polyporales</taxon>
        <taxon>Polyporaceae</taxon>
        <taxon>Dichomitus</taxon>
    </lineage>
</organism>